<comment type="subcellular location">
    <subcellularLocation>
        <location evidence="1">Cytoplasm</location>
    </subcellularLocation>
</comment>
<dbReference type="InterPro" id="IPR000835">
    <property type="entry name" value="HTH_MarR-typ"/>
</dbReference>
<dbReference type="InterPro" id="IPR036388">
    <property type="entry name" value="WH-like_DNA-bd_sf"/>
</dbReference>
<dbReference type="SUPFAM" id="SSF46785">
    <property type="entry name" value="Winged helix' DNA-binding domain"/>
    <property type="match status" value="1"/>
</dbReference>
<dbReference type="PRINTS" id="PR00598">
    <property type="entry name" value="HTHMARR"/>
</dbReference>
<proteinExistence type="predicted"/>
<dbReference type="Proteomes" id="UP001597280">
    <property type="component" value="Unassembled WGS sequence"/>
</dbReference>
<dbReference type="InterPro" id="IPR011991">
    <property type="entry name" value="ArsR-like_HTH"/>
</dbReference>
<gene>
    <name evidence="3" type="ORF">ACFSDA_06655</name>
</gene>
<dbReference type="InterPro" id="IPR036390">
    <property type="entry name" value="WH_DNA-bd_sf"/>
</dbReference>
<evidence type="ECO:0000313" key="3">
    <source>
        <dbReference type="EMBL" id="MFD1834755.1"/>
    </source>
</evidence>
<organism evidence="3 4">
    <name type="scientific">Brachybacterium rhamnosum</name>
    <dbReference type="NCBI Taxonomy" id="173361"/>
    <lineage>
        <taxon>Bacteria</taxon>
        <taxon>Bacillati</taxon>
        <taxon>Actinomycetota</taxon>
        <taxon>Actinomycetes</taxon>
        <taxon>Micrococcales</taxon>
        <taxon>Dermabacteraceae</taxon>
        <taxon>Brachybacterium</taxon>
    </lineage>
</organism>
<name>A0ABW4PX69_9MICO</name>
<evidence type="ECO:0000256" key="1">
    <source>
        <dbReference type="ARBA" id="ARBA00004496"/>
    </source>
</evidence>
<evidence type="ECO:0000259" key="2">
    <source>
        <dbReference type="PROSITE" id="PS50995"/>
    </source>
</evidence>
<dbReference type="SMART" id="SM00347">
    <property type="entry name" value="HTH_MARR"/>
    <property type="match status" value="1"/>
</dbReference>
<dbReference type="RefSeq" id="WP_103385017.1">
    <property type="nucleotide sequence ID" value="NZ_BAAAIS010000002.1"/>
</dbReference>
<dbReference type="Pfam" id="PF01047">
    <property type="entry name" value="MarR"/>
    <property type="match status" value="1"/>
</dbReference>
<sequence length="151" mass="16345">MSEAGPVDPLALETQFCFAVTLTSRSIVAAYRPVLEPLGLTHPQYLVMLALWEDAPLSVKALSARLQLDPGTVSPLVKRLEAIGYVERRRDEKDERVLAIALTPAGAALRHEAEAVPGQMLERLGMDMEELQALQRSLMKVSAAARAAGGI</sequence>
<reference evidence="4" key="1">
    <citation type="journal article" date="2019" name="Int. J. Syst. Evol. Microbiol.">
        <title>The Global Catalogue of Microorganisms (GCM) 10K type strain sequencing project: providing services to taxonomists for standard genome sequencing and annotation.</title>
        <authorList>
            <consortium name="The Broad Institute Genomics Platform"/>
            <consortium name="The Broad Institute Genome Sequencing Center for Infectious Disease"/>
            <person name="Wu L."/>
            <person name="Ma J."/>
        </authorList>
    </citation>
    <scope>NUCLEOTIDE SEQUENCE [LARGE SCALE GENOMIC DNA]</scope>
    <source>
        <strain evidence="4">JCM 11650</strain>
    </source>
</reference>
<dbReference type="EMBL" id="JBHUFL010000002">
    <property type="protein sequence ID" value="MFD1834755.1"/>
    <property type="molecule type" value="Genomic_DNA"/>
</dbReference>
<feature type="domain" description="HTH marR-type" evidence="2">
    <location>
        <begin position="13"/>
        <end position="143"/>
    </location>
</feature>
<dbReference type="PROSITE" id="PS50995">
    <property type="entry name" value="HTH_MARR_2"/>
    <property type="match status" value="1"/>
</dbReference>
<evidence type="ECO:0000313" key="4">
    <source>
        <dbReference type="Proteomes" id="UP001597280"/>
    </source>
</evidence>
<dbReference type="PANTHER" id="PTHR33164">
    <property type="entry name" value="TRANSCRIPTIONAL REGULATOR, MARR FAMILY"/>
    <property type="match status" value="1"/>
</dbReference>
<dbReference type="Gene3D" id="1.10.10.10">
    <property type="entry name" value="Winged helix-like DNA-binding domain superfamily/Winged helix DNA-binding domain"/>
    <property type="match status" value="1"/>
</dbReference>
<keyword evidence="4" id="KW-1185">Reference proteome</keyword>
<comment type="caution">
    <text evidence="3">The sequence shown here is derived from an EMBL/GenBank/DDBJ whole genome shotgun (WGS) entry which is preliminary data.</text>
</comment>
<protein>
    <submittedName>
        <fullName evidence="3">MarR family winged helix-turn-helix transcriptional regulator</fullName>
    </submittedName>
</protein>
<dbReference type="PANTHER" id="PTHR33164:SF5">
    <property type="entry name" value="ORGANIC HYDROPEROXIDE RESISTANCE TRANSCRIPTIONAL REGULATOR"/>
    <property type="match status" value="1"/>
</dbReference>
<accession>A0ABW4PX69</accession>
<dbReference type="InterPro" id="IPR039422">
    <property type="entry name" value="MarR/SlyA-like"/>
</dbReference>
<dbReference type="CDD" id="cd00090">
    <property type="entry name" value="HTH_ARSR"/>
    <property type="match status" value="1"/>
</dbReference>